<name>A0A8S5TFY4_9CAUD</name>
<reference evidence="1" key="1">
    <citation type="journal article" date="2021" name="Proc. Natl. Acad. Sci. U.S.A.">
        <title>A Catalog of Tens of Thousands of Viruses from Human Metagenomes Reveals Hidden Associations with Chronic Diseases.</title>
        <authorList>
            <person name="Tisza M.J."/>
            <person name="Buck C.B."/>
        </authorList>
    </citation>
    <scope>NUCLEOTIDE SEQUENCE</scope>
    <source>
        <strain evidence="1">Ctt8G1</strain>
    </source>
</reference>
<accession>A0A8S5TFY4</accession>
<protein>
    <submittedName>
        <fullName evidence="1">Uncharacterized protein</fullName>
    </submittedName>
</protein>
<organism evidence="1">
    <name type="scientific">Myoviridae sp. ctt8G1</name>
    <dbReference type="NCBI Taxonomy" id="2827713"/>
    <lineage>
        <taxon>Viruses</taxon>
        <taxon>Duplodnaviria</taxon>
        <taxon>Heunggongvirae</taxon>
        <taxon>Uroviricota</taxon>
        <taxon>Caudoviricetes</taxon>
    </lineage>
</organism>
<dbReference type="EMBL" id="BK032822">
    <property type="protein sequence ID" value="DAF62174.1"/>
    <property type="molecule type" value="Genomic_DNA"/>
</dbReference>
<evidence type="ECO:0000313" key="1">
    <source>
        <dbReference type="EMBL" id="DAF62174.1"/>
    </source>
</evidence>
<sequence>MSAFVIYDKVKFTVTHGRRFQRLHTSVSQVQNCSVPAVLPKKCATVSWKRATVSHYFGGVEKQV</sequence>
<proteinExistence type="predicted"/>